<keyword evidence="2" id="KW-1185">Reference proteome</keyword>
<dbReference type="AlphaFoldDB" id="A0A815BYD8"/>
<comment type="caution">
    <text evidence="1">The sequence shown here is derived from an EMBL/GenBank/DDBJ whole genome shotgun (WGS) entry which is preliminary data.</text>
</comment>
<evidence type="ECO:0000313" key="1">
    <source>
        <dbReference type="EMBL" id="CAF1273431.1"/>
    </source>
</evidence>
<sequence length="234" mass="25997">MITFSVQFLEGHIIAKINEFKYIIDTGSPMSFGCGTTITIDQKQFPISRTGMGGITIEVLSSLSGLEFDGLIGMDILKNFDIRFTQNEITFSDRLTSRTNSAIKLPIIDAAMDIPIINLNIGQKDRRIVFDTGAKLSYLSDELLTGTSVGEAEDFYPSIGRYKTKVYEVDVIINEKVETLIFGSLPAPLRMLLTMTGTKGIVGSELLKKYSIIYSNSSKMLFLEPANNYEDELD</sequence>
<organism evidence="1 2">
    <name type="scientific">Adineta ricciae</name>
    <name type="common">Rotifer</name>
    <dbReference type="NCBI Taxonomy" id="249248"/>
    <lineage>
        <taxon>Eukaryota</taxon>
        <taxon>Metazoa</taxon>
        <taxon>Spiralia</taxon>
        <taxon>Gnathifera</taxon>
        <taxon>Rotifera</taxon>
        <taxon>Eurotatoria</taxon>
        <taxon>Bdelloidea</taxon>
        <taxon>Adinetida</taxon>
        <taxon>Adinetidae</taxon>
        <taxon>Adineta</taxon>
    </lineage>
</organism>
<dbReference type="EMBL" id="CAJNOR010002289">
    <property type="protein sequence ID" value="CAF1273431.1"/>
    <property type="molecule type" value="Genomic_DNA"/>
</dbReference>
<reference evidence="1" key="1">
    <citation type="submission" date="2021-02" db="EMBL/GenBank/DDBJ databases">
        <authorList>
            <person name="Nowell W R."/>
        </authorList>
    </citation>
    <scope>NUCLEOTIDE SEQUENCE</scope>
</reference>
<evidence type="ECO:0008006" key="3">
    <source>
        <dbReference type="Google" id="ProtNLM"/>
    </source>
</evidence>
<accession>A0A815BYD8</accession>
<proteinExistence type="predicted"/>
<protein>
    <recommendedName>
        <fullName evidence="3">Peptidase A2 domain-containing protein</fullName>
    </recommendedName>
</protein>
<name>A0A815BYD8_ADIRI</name>
<dbReference type="Proteomes" id="UP000663828">
    <property type="component" value="Unassembled WGS sequence"/>
</dbReference>
<gene>
    <name evidence="1" type="ORF">XAT740_LOCUS27421</name>
</gene>
<evidence type="ECO:0000313" key="2">
    <source>
        <dbReference type="Proteomes" id="UP000663828"/>
    </source>
</evidence>